<dbReference type="PANTHER" id="PTHR26312">
    <property type="entry name" value="TETRATRICOPEPTIDE REPEAT PROTEIN 5"/>
    <property type="match status" value="1"/>
</dbReference>
<sequence>MKAMIIRTGSGSFPVRNWTAPSSPRISVSIPVQEPEKKPGCFELSRRSISRASSEPDMIRSGMGRVKSTSNLGSGSLAGRILEEEEESGGSLTLMENRRGFAGDWPQRGIPLEDMGFPSGGVGKNWNSGDGGGGDQFGTGGNADRSKIGAYYEEMIKSNPTNSLLLRNYGKYLHEVEGDLAKAEEYYGRALLASPGDGEVLSLYGKLIWENERDGRRAKSYFDQAVQAAPDDCTVLGSYAHFMWQADEDDDDDEDDDQVASVVVASATTVEAEAALVEAF</sequence>
<gene>
    <name evidence="2" type="ORF">ACH5RR_039035</name>
</gene>
<dbReference type="EMBL" id="JBJUIK010000016">
    <property type="protein sequence ID" value="KAL3499942.1"/>
    <property type="molecule type" value="Genomic_DNA"/>
</dbReference>
<feature type="region of interest" description="Disordered" evidence="1">
    <location>
        <begin position="48"/>
        <end position="74"/>
    </location>
</feature>
<name>A0ABD2Y0F2_9GENT</name>
<proteinExistence type="predicted"/>
<dbReference type="InterPro" id="IPR011990">
    <property type="entry name" value="TPR-like_helical_dom_sf"/>
</dbReference>
<protein>
    <submittedName>
        <fullName evidence="2">Uncharacterized protein</fullName>
    </submittedName>
</protein>
<organism evidence="2 3">
    <name type="scientific">Cinchona calisaya</name>
    <dbReference type="NCBI Taxonomy" id="153742"/>
    <lineage>
        <taxon>Eukaryota</taxon>
        <taxon>Viridiplantae</taxon>
        <taxon>Streptophyta</taxon>
        <taxon>Embryophyta</taxon>
        <taxon>Tracheophyta</taxon>
        <taxon>Spermatophyta</taxon>
        <taxon>Magnoliopsida</taxon>
        <taxon>eudicotyledons</taxon>
        <taxon>Gunneridae</taxon>
        <taxon>Pentapetalae</taxon>
        <taxon>asterids</taxon>
        <taxon>lamiids</taxon>
        <taxon>Gentianales</taxon>
        <taxon>Rubiaceae</taxon>
        <taxon>Cinchonoideae</taxon>
        <taxon>Cinchoneae</taxon>
        <taxon>Cinchona</taxon>
    </lineage>
</organism>
<keyword evidence="3" id="KW-1185">Reference proteome</keyword>
<comment type="caution">
    <text evidence="2">The sequence shown here is derived from an EMBL/GenBank/DDBJ whole genome shotgun (WGS) entry which is preliminary data.</text>
</comment>
<evidence type="ECO:0000256" key="1">
    <source>
        <dbReference type="SAM" id="MobiDB-lite"/>
    </source>
</evidence>
<evidence type="ECO:0000313" key="3">
    <source>
        <dbReference type="Proteomes" id="UP001630127"/>
    </source>
</evidence>
<reference evidence="2 3" key="1">
    <citation type="submission" date="2024-11" db="EMBL/GenBank/DDBJ databases">
        <title>A near-complete genome assembly of Cinchona calisaya.</title>
        <authorList>
            <person name="Lian D.C."/>
            <person name="Zhao X.W."/>
            <person name="Wei L."/>
        </authorList>
    </citation>
    <scope>NUCLEOTIDE SEQUENCE [LARGE SCALE GENOMIC DNA]</scope>
    <source>
        <tissue evidence="2">Nenye</tissue>
    </source>
</reference>
<accession>A0ABD2Y0F2</accession>
<dbReference type="Proteomes" id="UP001630127">
    <property type="component" value="Unassembled WGS sequence"/>
</dbReference>
<dbReference type="SUPFAM" id="SSF48452">
    <property type="entry name" value="TPR-like"/>
    <property type="match status" value="1"/>
</dbReference>
<evidence type="ECO:0000313" key="2">
    <source>
        <dbReference type="EMBL" id="KAL3499942.1"/>
    </source>
</evidence>
<dbReference type="AlphaFoldDB" id="A0ABD2Y0F2"/>
<dbReference type="PANTHER" id="PTHR26312:SF123">
    <property type="entry name" value="TETRATRICOPEPTIDE REPEAT (TPR)-LIKE SUPERFAMILY PROTEIN"/>
    <property type="match status" value="1"/>
</dbReference>
<dbReference type="Gene3D" id="1.25.40.10">
    <property type="entry name" value="Tetratricopeptide repeat domain"/>
    <property type="match status" value="1"/>
</dbReference>